<dbReference type="InterPro" id="IPR027385">
    <property type="entry name" value="Beta-barrel_OMP"/>
</dbReference>
<protein>
    <submittedName>
        <fullName evidence="4">Porin family protein</fullName>
    </submittedName>
</protein>
<keyword evidence="1 2" id="KW-0732">Signal</keyword>
<name>A0ABS7JQT6_9SPHN</name>
<comment type="caution">
    <text evidence="4">The sequence shown here is derived from an EMBL/GenBank/DDBJ whole genome shotgun (WGS) entry which is preliminary data.</text>
</comment>
<feature type="signal peptide" evidence="2">
    <location>
        <begin position="1"/>
        <end position="21"/>
    </location>
</feature>
<dbReference type="Proteomes" id="UP000782554">
    <property type="component" value="Unassembled WGS sequence"/>
</dbReference>
<dbReference type="SUPFAM" id="SSF56925">
    <property type="entry name" value="OMPA-like"/>
    <property type="match status" value="1"/>
</dbReference>
<dbReference type="RefSeq" id="WP_221599938.1">
    <property type="nucleotide sequence ID" value="NZ_CAXPSY010000002.1"/>
</dbReference>
<dbReference type="InterPro" id="IPR011250">
    <property type="entry name" value="OMP/PagP_B-barrel"/>
</dbReference>
<proteinExistence type="predicted"/>
<evidence type="ECO:0000259" key="3">
    <source>
        <dbReference type="Pfam" id="PF13505"/>
    </source>
</evidence>
<accession>A0ABS7JQT6</accession>
<dbReference type="Pfam" id="PF13505">
    <property type="entry name" value="OMP_b-brl"/>
    <property type="match status" value="1"/>
</dbReference>
<organism evidence="4 5">
    <name type="scientific">Qipengyuania mesophila</name>
    <dbReference type="NCBI Taxonomy" id="2867246"/>
    <lineage>
        <taxon>Bacteria</taxon>
        <taxon>Pseudomonadati</taxon>
        <taxon>Pseudomonadota</taxon>
        <taxon>Alphaproteobacteria</taxon>
        <taxon>Sphingomonadales</taxon>
        <taxon>Erythrobacteraceae</taxon>
        <taxon>Qipengyuania</taxon>
    </lineage>
</organism>
<feature type="domain" description="Outer membrane protein beta-barrel" evidence="3">
    <location>
        <begin position="6"/>
        <end position="148"/>
    </location>
</feature>
<evidence type="ECO:0000313" key="4">
    <source>
        <dbReference type="EMBL" id="MBX7499997.1"/>
    </source>
</evidence>
<gene>
    <name evidence="4" type="ORF">K3181_00900</name>
</gene>
<evidence type="ECO:0000313" key="5">
    <source>
        <dbReference type="Proteomes" id="UP000782554"/>
    </source>
</evidence>
<dbReference type="EMBL" id="JAIGNU010000001">
    <property type="protein sequence ID" value="MBX7499997.1"/>
    <property type="molecule type" value="Genomic_DNA"/>
</dbReference>
<sequence>MRKIALLGAVAAVAAAVPASANEARVEARGGIAWANGVEEAVAGVATGYDFDLGTGAFAGVEASADKILADGADVVFGVTARAGAKIGDAGKLYATAGYSFNDGDAFHAGAGYQHKLGDSTYVKVEYRHFFDEIVDVNTAAIGFGLTF</sequence>
<reference evidence="4 5" key="1">
    <citation type="submission" date="2021-08" db="EMBL/GenBank/DDBJ databases">
        <title>Comparative Genomics Analysis of the Genus Qipengyuania Reveals Extensive Genetic Diversity and Metabolic Versatility, Including the Description of Fifteen Novel Species.</title>
        <authorList>
            <person name="Liu Y."/>
        </authorList>
    </citation>
    <scope>NUCLEOTIDE SEQUENCE [LARGE SCALE GENOMIC DNA]</scope>
    <source>
        <strain evidence="4 5">YG27</strain>
    </source>
</reference>
<feature type="chain" id="PRO_5046151828" evidence="2">
    <location>
        <begin position="22"/>
        <end position="148"/>
    </location>
</feature>
<evidence type="ECO:0000256" key="2">
    <source>
        <dbReference type="SAM" id="SignalP"/>
    </source>
</evidence>
<evidence type="ECO:0000256" key="1">
    <source>
        <dbReference type="ARBA" id="ARBA00022729"/>
    </source>
</evidence>
<keyword evidence="5" id="KW-1185">Reference proteome</keyword>